<sequence length="352" mass="37413">MIKVAILGAGIGQQHLTGYRALPERFSVKTICDLDPSRATAAAGPESNIQIVTDMADVMSDPDIDLIDVCLPPHLHASVVIQALEAGKNVICEKPISRSLAEVDQIQAAIDKTGGQVFPVFQYRFGLAFAQLTALCDAGLAGKALVASAETHWNRESDYYTVPWRGTWKGESGGVLLGHAIHSHDILCKVLGPVKQVFALTDTRVNDIEVEDCAALSLRMQSGALVTSSVTLGAAPDTSRLKFCFEGLTAESGSDPYTPAQGAWNFTARGATRQDDVDKVLATVPAALSGFTGFLDAIADAISGQGGTEVTFEDGRRSIELVTAIYASARRGKLVQLPIEKEDPLCSGWLPS</sequence>
<keyword evidence="3" id="KW-0560">Oxidoreductase</keyword>
<dbReference type="GO" id="GO:0000166">
    <property type="term" value="F:nucleotide binding"/>
    <property type="evidence" value="ECO:0007669"/>
    <property type="project" value="InterPro"/>
</dbReference>
<reference evidence="3 4" key="1">
    <citation type="submission" date="2017-03" db="EMBL/GenBank/DDBJ databases">
        <authorList>
            <person name="Afonso C.L."/>
            <person name="Miller P.J."/>
            <person name="Scott M.A."/>
            <person name="Spackman E."/>
            <person name="Goraichik I."/>
            <person name="Dimitrov K.M."/>
            <person name="Suarez D.L."/>
            <person name="Swayne D.E."/>
        </authorList>
    </citation>
    <scope>NUCLEOTIDE SEQUENCE [LARGE SCALE GENOMIC DNA]</scope>
    <source>
        <strain evidence="3 4">CECT 7971</strain>
    </source>
</reference>
<dbReference type="SUPFAM" id="SSF51735">
    <property type="entry name" value="NAD(P)-binding Rossmann-fold domains"/>
    <property type="match status" value="1"/>
</dbReference>
<evidence type="ECO:0000259" key="2">
    <source>
        <dbReference type="Pfam" id="PF22725"/>
    </source>
</evidence>
<proteinExistence type="predicted"/>
<evidence type="ECO:0000259" key="1">
    <source>
        <dbReference type="Pfam" id="PF01408"/>
    </source>
</evidence>
<feature type="domain" description="GFO/IDH/MocA-like oxidoreductase" evidence="2">
    <location>
        <begin position="129"/>
        <end position="241"/>
    </location>
</feature>
<dbReference type="EC" id="1.1.99.28" evidence="3"/>
<dbReference type="OrthoDB" id="9792935at2"/>
<dbReference type="PANTHER" id="PTHR43249">
    <property type="entry name" value="UDP-N-ACETYL-2-AMINO-2-DEOXY-D-GLUCURONATE OXIDASE"/>
    <property type="match status" value="1"/>
</dbReference>
<dbReference type="Pfam" id="PF01408">
    <property type="entry name" value="GFO_IDH_MocA"/>
    <property type="match status" value="1"/>
</dbReference>
<gene>
    <name evidence="3" type="primary">gfo_3</name>
    <name evidence="3" type="ORF">PAM7971_03529</name>
</gene>
<evidence type="ECO:0000313" key="3">
    <source>
        <dbReference type="EMBL" id="SLN66877.1"/>
    </source>
</evidence>
<dbReference type="GO" id="GO:0047061">
    <property type="term" value="F:glucose-fructose oxidoreductase activity"/>
    <property type="evidence" value="ECO:0007669"/>
    <property type="project" value="UniProtKB-EC"/>
</dbReference>
<name>A0A1Y5TPT4_9RHOB</name>
<organism evidence="3 4">
    <name type="scientific">Pacificibacter marinus</name>
    <dbReference type="NCBI Taxonomy" id="658057"/>
    <lineage>
        <taxon>Bacteria</taxon>
        <taxon>Pseudomonadati</taxon>
        <taxon>Pseudomonadota</taxon>
        <taxon>Alphaproteobacteria</taxon>
        <taxon>Rhodobacterales</taxon>
        <taxon>Roseobacteraceae</taxon>
        <taxon>Pacificibacter</taxon>
    </lineage>
</organism>
<dbReference type="AlphaFoldDB" id="A0A1Y5TPT4"/>
<protein>
    <submittedName>
        <fullName evidence="3">Glucose--fructose oxidoreductase</fullName>
        <ecNumber evidence="3">1.1.99.28</ecNumber>
    </submittedName>
</protein>
<dbReference type="Proteomes" id="UP000193307">
    <property type="component" value="Unassembled WGS sequence"/>
</dbReference>
<dbReference type="Gene3D" id="3.30.360.10">
    <property type="entry name" value="Dihydrodipicolinate Reductase, domain 2"/>
    <property type="match status" value="1"/>
</dbReference>
<dbReference type="InterPro" id="IPR055170">
    <property type="entry name" value="GFO_IDH_MocA-like_dom"/>
</dbReference>
<evidence type="ECO:0000313" key="4">
    <source>
        <dbReference type="Proteomes" id="UP000193307"/>
    </source>
</evidence>
<dbReference type="SUPFAM" id="SSF55347">
    <property type="entry name" value="Glyceraldehyde-3-phosphate dehydrogenase-like, C-terminal domain"/>
    <property type="match status" value="1"/>
</dbReference>
<dbReference type="InterPro" id="IPR000683">
    <property type="entry name" value="Gfo/Idh/MocA-like_OxRdtase_N"/>
</dbReference>
<dbReference type="InterPro" id="IPR052515">
    <property type="entry name" value="Gfo/Idh/MocA_Oxidoreductase"/>
</dbReference>
<dbReference type="Pfam" id="PF22725">
    <property type="entry name" value="GFO_IDH_MocA_C3"/>
    <property type="match status" value="1"/>
</dbReference>
<keyword evidence="4" id="KW-1185">Reference proteome</keyword>
<dbReference type="EMBL" id="FWFW01000015">
    <property type="protein sequence ID" value="SLN66877.1"/>
    <property type="molecule type" value="Genomic_DNA"/>
</dbReference>
<dbReference type="STRING" id="658057.SAMN04488032_11640"/>
<dbReference type="RefSeq" id="WP_085850604.1">
    <property type="nucleotide sequence ID" value="NZ_FNZV01000016.1"/>
</dbReference>
<accession>A0A1Y5TPT4</accession>
<dbReference type="Gene3D" id="3.40.50.720">
    <property type="entry name" value="NAD(P)-binding Rossmann-like Domain"/>
    <property type="match status" value="1"/>
</dbReference>
<dbReference type="PANTHER" id="PTHR43249:SF1">
    <property type="entry name" value="D-GLUCOSIDE 3-DEHYDROGENASE"/>
    <property type="match status" value="1"/>
</dbReference>
<dbReference type="InterPro" id="IPR036291">
    <property type="entry name" value="NAD(P)-bd_dom_sf"/>
</dbReference>
<feature type="domain" description="Gfo/Idh/MocA-like oxidoreductase N-terminal" evidence="1">
    <location>
        <begin position="2"/>
        <end position="118"/>
    </location>
</feature>